<accession>A0ABS2GQG9</accession>
<feature type="compositionally biased region" description="Basic and acidic residues" evidence="2">
    <location>
        <begin position="1"/>
        <end position="35"/>
    </location>
</feature>
<organism evidence="4 5">
    <name type="scientific">Hydrogenoanaerobacterium saccharovorans</name>
    <dbReference type="NCBI Taxonomy" id="474960"/>
    <lineage>
        <taxon>Bacteria</taxon>
        <taxon>Bacillati</taxon>
        <taxon>Bacillota</taxon>
        <taxon>Clostridia</taxon>
        <taxon>Eubacteriales</taxon>
        <taxon>Oscillospiraceae</taxon>
        <taxon>Hydrogenoanaerobacterium</taxon>
    </lineage>
</organism>
<name>A0ABS2GQG9_9FIRM</name>
<reference evidence="4 5" key="1">
    <citation type="journal article" date="2021" name="Sci. Rep.">
        <title>The distribution of antibiotic resistance genes in chicken gut microbiota commensals.</title>
        <authorList>
            <person name="Juricova H."/>
            <person name="Matiasovicova J."/>
            <person name="Kubasova T."/>
            <person name="Cejkova D."/>
            <person name="Rychlik I."/>
        </authorList>
    </citation>
    <scope>NUCLEOTIDE SEQUENCE [LARGE SCALE GENOMIC DNA]</scope>
    <source>
        <strain evidence="4 5">An564</strain>
    </source>
</reference>
<feature type="region of interest" description="Disordered" evidence="2">
    <location>
        <begin position="229"/>
        <end position="251"/>
    </location>
</feature>
<feature type="compositionally biased region" description="Basic and acidic residues" evidence="2">
    <location>
        <begin position="122"/>
        <end position="138"/>
    </location>
</feature>
<keyword evidence="3" id="KW-0472">Membrane</keyword>
<evidence type="ECO:0000313" key="4">
    <source>
        <dbReference type="EMBL" id="MBM6923735.1"/>
    </source>
</evidence>
<protein>
    <submittedName>
        <fullName evidence="4">Sortase</fullName>
    </submittedName>
</protein>
<dbReference type="RefSeq" id="WP_204721280.1">
    <property type="nucleotide sequence ID" value="NZ_JACSNR010000008.1"/>
</dbReference>
<evidence type="ECO:0000256" key="3">
    <source>
        <dbReference type="SAM" id="Phobius"/>
    </source>
</evidence>
<evidence type="ECO:0000313" key="5">
    <source>
        <dbReference type="Proteomes" id="UP000724149"/>
    </source>
</evidence>
<comment type="caution">
    <text evidence="4">The sequence shown here is derived from an EMBL/GenBank/DDBJ whole genome shotgun (WGS) entry which is preliminary data.</text>
</comment>
<dbReference type="InterPro" id="IPR023365">
    <property type="entry name" value="Sortase_dom-sf"/>
</dbReference>
<evidence type="ECO:0000256" key="2">
    <source>
        <dbReference type="SAM" id="MobiDB-lite"/>
    </source>
</evidence>
<feature type="compositionally biased region" description="Basic and acidic residues" evidence="2">
    <location>
        <begin position="42"/>
        <end position="88"/>
    </location>
</feature>
<evidence type="ECO:0000256" key="1">
    <source>
        <dbReference type="ARBA" id="ARBA00022801"/>
    </source>
</evidence>
<dbReference type="EMBL" id="JACSNR010000008">
    <property type="protein sequence ID" value="MBM6923735.1"/>
    <property type="molecule type" value="Genomic_DNA"/>
</dbReference>
<feature type="region of interest" description="Disordered" evidence="2">
    <location>
        <begin position="1"/>
        <end position="139"/>
    </location>
</feature>
<dbReference type="Proteomes" id="UP000724149">
    <property type="component" value="Unassembled WGS sequence"/>
</dbReference>
<dbReference type="SUPFAM" id="SSF63817">
    <property type="entry name" value="Sortase"/>
    <property type="match status" value="1"/>
</dbReference>
<dbReference type="InterPro" id="IPR005754">
    <property type="entry name" value="Sortase"/>
</dbReference>
<gene>
    <name evidence="4" type="ORF">H9X81_08545</name>
</gene>
<sequence>MQRENRETRGKARPSGESREAERRREISSEYDRYRAAYASRARNEEAPDLTRREERTSARENPHRTARREAEPRMSRDSRTAPRRETGSRPSRAGAALDRMTRSASRRTASEPAEHSASSRRRSEAVPADRRSRREQAMKTARLRMAGLAAALFIAVGGSIYGIAHLVSPADADTDRGSSSMASDDTTNIADAGTGAPDITSSATVTALSGTRLETVVAQRLAASADNVVTEPGSGSSGSQTTASNWGTFDPSTVGSSGKANIASWKAKNSDVVGWLRIPNTNINYPVVVGPDNLYYSAKGYDKNYSYYGVIWADSDTKFGTSSQVSQNTVLYGHNWTNYTANPFIARASDIMFGQLPSFHYLNFCKSTPYIHYSTESEEMTWKVFAVFYTEESFNYIVSDPGASGLQYIINEAKARSLHDFAVDVNSSDKILTLSTCTRAYGQTSQQRFVVMARLMRPGETITEVSITPNTDFKRPQL</sequence>
<dbReference type="Gene3D" id="2.40.260.10">
    <property type="entry name" value="Sortase"/>
    <property type="match status" value="1"/>
</dbReference>
<keyword evidence="3" id="KW-0812">Transmembrane</keyword>
<keyword evidence="1" id="KW-0378">Hydrolase</keyword>
<dbReference type="Pfam" id="PF04203">
    <property type="entry name" value="Sortase"/>
    <property type="match status" value="1"/>
</dbReference>
<keyword evidence="3" id="KW-1133">Transmembrane helix</keyword>
<dbReference type="InterPro" id="IPR009835">
    <property type="entry name" value="SrtB"/>
</dbReference>
<proteinExistence type="predicted"/>
<dbReference type="CDD" id="cd05826">
    <property type="entry name" value="Sortase_B"/>
    <property type="match status" value="1"/>
</dbReference>
<keyword evidence="5" id="KW-1185">Reference proteome</keyword>
<feature type="transmembrane region" description="Helical" evidence="3">
    <location>
        <begin position="144"/>
        <end position="165"/>
    </location>
</feature>
<feature type="compositionally biased region" description="Polar residues" evidence="2">
    <location>
        <begin position="241"/>
        <end position="251"/>
    </location>
</feature>